<feature type="compositionally biased region" description="Low complexity" evidence="1">
    <location>
        <begin position="280"/>
        <end position="297"/>
    </location>
</feature>
<evidence type="ECO:0000313" key="3">
    <source>
        <dbReference type="Proteomes" id="UP000239649"/>
    </source>
</evidence>
<evidence type="ECO:0000256" key="1">
    <source>
        <dbReference type="SAM" id="MobiDB-lite"/>
    </source>
</evidence>
<dbReference type="Proteomes" id="UP000239649">
    <property type="component" value="Unassembled WGS sequence"/>
</dbReference>
<name>A0A2P6V1P1_9CHLO</name>
<gene>
    <name evidence="2" type="ORF">C2E20_8402</name>
</gene>
<feature type="compositionally biased region" description="Low complexity" evidence="1">
    <location>
        <begin position="46"/>
        <end position="60"/>
    </location>
</feature>
<feature type="compositionally biased region" description="Pro residues" evidence="1">
    <location>
        <begin position="267"/>
        <end position="279"/>
    </location>
</feature>
<evidence type="ECO:0000313" key="2">
    <source>
        <dbReference type="EMBL" id="PSC68003.1"/>
    </source>
</evidence>
<accession>A0A2P6V1P1</accession>
<reference evidence="2 3" key="1">
    <citation type="journal article" date="2018" name="Plant J.">
        <title>Genome sequences of Chlorella sorokiniana UTEX 1602 and Micractinium conductrix SAG 241.80: implications to maltose excretion by a green alga.</title>
        <authorList>
            <person name="Arriola M.B."/>
            <person name="Velmurugan N."/>
            <person name="Zhang Y."/>
            <person name="Plunkett M.H."/>
            <person name="Hondzo H."/>
            <person name="Barney B.M."/>
        </authorList>
    </citation>
    <scope>NUCLEOTIDE SEQUENCE [LARGE SCALE GENOMIC DNA]</scope>
    <source>
        <strain evidence="2 3">SAG 241.80</strain>
    </source>
</reference>
<dbReference type="AlphaFoldDB" id="A0A2P6V1P1"/>
<protein>
    <submittedName>
        <fullName evidence="2">Uncharacterized protein</fullName>
    </submittedName>
</protein>
<feature type="region of interest" description="Disordered" evidence="1">
    <location>
        <begin position="249"/>
        <end position="297"/>
    </location>
</feature>
<comment type="caution">
    <text evidence="2">The sequence shown here is derived from an EMBL/GenBank/DDBJ whole genome shotgun (WGS) entry which is preliminary data.</text>
</comment>
<feature type="region of interest" description="Disordered" evidence="1">
    <location>
        <begin position="1"/>
        <end position="60"/>
    </location>
</feature>
<organism evidence="2 3">
    <name type="scientific">Micractinium conductrix</name>
    <dbReference type="NCBI Taxonomy" id="554055"/>
    <lineage>
        <taxon>Eukaryota</taxon>
        <taxon>Viridiplantae</taxon>
        <taxon>Chlorophyta</taxon>
        <taxon>core chlorophytes</taxon>
        <taxon>Trebouxiophyceae</taxon>
        <taxon>Chlorellales</taxon>
        <taxon>Chlorellaceae</taxon>
        <taxon>Chlorella clade</taxon>
        <taxon>Micractinium</taxon>
    </lineage>
</organism>
<dbReference type="EMBL" id="LHPF02000044">
    <property type="protein sequence ID" value="PSC68003.1"/>
    <property type="molecule type" value="Genomic_DNA"/>
</dbReference>
<feature type="compositionally biased region" description="Low complexity" evidence="1">
    <location>
        <begin position="249"/>
        <end position="261"/>
    </location>
</feature>
<proteinExistence type="predicted"/>
<sequence>MRELFSALQRRQGIDAGVAQPHPAPAATAPRRPPPPQHSLQPVLGPAEASPPLLQASAPSPFHYTDERAVALQPALGLALLAPVQPCVSPAGEASYEDVVTTVSSPLQSYSSTTRLAVAGEDIRSFLGSQSCSVQASGLVAQPAVGASAADDVVLQWGGAAAPQPQLGRSCAPLPAGRLNLKRCSEELSAPPLQSSAAQPDAHPASVNWWELAPDARRPRLSFQDGSRPAPPHAADAALSSFFQATAAAPVQPHAPAAAPLQHHRGTPPPTSAAPPQPALPAQAQQQLAQQRQQAQQQLEDEYWGALAAAELLEGGAASAELDADSVAAMGDLLDIELAAALASPACWP</sequence>
<keyword evidence="3" id="KW-1185">Reference proteome</keyword>
<feature type="compositionally biased region" description="Low complexity" evidence="1">
    <location>
        <begin position="19"/>
        <end position="30"/>
    </location>
</feature>